<reference evidence="11" key="1">
    <citation type="submission" date="2023-08" db="EMBL/GenBank/DDBJ databases">
        <title>Draft sequence of the Babesia gibsoni genome.</title>
        <authorList>
            <person name="Yamagishi J.Y."/>
            <person name="Xuan X.X."/>
        </authorList>
    </citation>
    <scope>NUCLEOTIDE SEQUENCE</scope>
    <source>
        <strain evidence="11">Azabu</strain>
    </source>
</reference>
<evidence type="ECO:0000256" key="3">
    <source>
        <dbReference type="ARBA" id="ARBA00022723"/>
    </source>
</evidence>
<accession>A0AAD8PDU9</accession>
<feature type="zinc finger region" description="C3H1-type" evidence="8">
    <location>
        <begin position="309"/>
        <end position="334"/>
    </location>
</feature>
<dbReference type="GO" id="GO:0005634">
    <property type="term" value="C:nucleus"/>
    <property type="evidence" value="ECO:0007669"/>
    <property type="project" value="UniProtKB-SubCell"/>
</dbReference>
<gene>
    <name evidence="11" type="ORF">BgAZ_302900</name>
</gene>
<feature type="domain" description="C3H1-type" evidence="10">
    <location>
        <begin position="336"/>
        <end position="356"/>
    </location>
</feature>
<keyword evidence="3 8" id="KW-0479">Metal-binding</keyword>
<comment type="caution">
    <text evidence="11">The sequence shown here is derived from an EMBL/GenBank/DDBJ whole genome shotgun (WGS) entry which is preliminary data.</text>
</comment>
<dbReference type="GO" id="GO:0005737">
    <property type="term" value="C:cytoplasm"/>
    <property type="evidence" value="ECO:0007669"/>
    <property type="project" value="TreeGrafter"/>
</dbReference>
<proteinExistence type="inferred from homology"/>
<keyword evidence="4" id="KW-0677">Repeat</keyword>
<protein>
    <recommendedName>
        <fullName evidence="10">C3H1-type domain-containing protein</fullName>
    </recommendedName>
</protein>
<evidence type="ECO:0000256" key="8">
    <source>
        <dbReference type="PROSITE-ProRule" id="PRU00723"/>
    </source>
</evidence>
<dbReference type="GO" id="GO:0008143">
    <property type="term" value="F:poly(A) binding"/>
    <property type="evidence" value="ECO:0007669"/>
    <property type="project" value="InterPro"/>
</dbReference>
<evidence type="ECO:0000313" key="11">
    <source>
        <dbReference type="EMBL" id="KAK1442772.1"/>
    </source>
</evidence>
<dbReference type="GO" id="GO:0043488">
    <property type="term" value="P:regulation of mRNA stability"/>
    <property type="evidence" value="ECO:0007669"/>
    <property type="project" value="InterPro"/>
</dbReference>
<evidence type="ECO:0000256" key="4">
    <source>
        <dbReference type="ARBA" id="ARBA00022737"/>
    </source>
</evidence>
<dbReference type="InterPro" id="IPR000571">
    <property type="entry name" value="Znf_CCCH"/>
</dbReference>
<comment type="subcellular location">
    <subcellularLocation>
        <location evidence="1">Nucleus</location>
    </subcellularLocation>
</comment>
<dbReference type="Pfam" id="PF14608">
    <property type="entry name" value="zf-CCCH_2"/>
    <property type="match status" value="3"/>
</dbReference>
<evidence type="ECO:0000313" key="12">
    <source>
        <dbReference type="Proteomes" id="UP001230268"/>
    </source>
</evidence>
<dbReference type="EMBL" id="JAVEPI010000003">
    <property type="protein sequence ID" value="KAK1442772.1"/>
    <property type="molecule type" value="Genomic_DNA"/>
</dbReference>
<evidence type="ECO:0000256" key="9">
    <source>
        <dbReference type="SAM" id="MobiDB-lite"/>
    </source>
</evidence>
<dbReference type="Proteomes" id="UP001230268">
    <property type="component" value="Unassembled WGS sequence"/>
</dbReference>
<comment type="similarity">
    <text evidence="2">Belongs to the ZC3H14 family.</text>
</comment>
<evidence type="ECO:0000256" key="6">
    <source>
        <dbReference type="ARBA" id="ARBA00022833"/>
    </source>
</evidence>
<feature type="region of interest" description="Disordered" evidence="9">
    <location>
        <begin position="180"/>
        <end position="220"/>
    </location>
</feature>
<keyword evidence="12" id="KW-1185">Reference proteome</keyword>
<dbReference type="GO" id="GO:0008270">
    <property type="term" value="F:zinc ion binding"/>
    <property type="evidence" value="ECO:0007669"/>
    <property type="project" value="UniProtKB-KW"/>
</dbReference>
<evidence type="ECO:0000256" key="7">
    <source>
        <dbReference type="ARBA" id="ARBA00023242"/>
    </source>
</evidence>
<evidence type="ECO:0000256" key="5">
    <source>
        <dbReference type="ARBA" id="ARBA00022771"/>
    </source>
</evidence>
<keyword evidence="6 8" id="KW-0862">Zinc</keyword>
<evidence type="ECO:0000259" key="10">
    <source>
        <dbReference type="PROSITE" id="PS50103"/>
    </source>
</evidence>
<dbReference type="PANTHER" id="PTHR14738">
    <property type="entry name" value="ZINC FINGER CCCH DOMAIN-CONTAINING PROTEIN 14"/>
    <property type="match status" value="1"/>
</dbReference>
<feature type="compositionally biased region" description="Polar residues" evidence="9">
    <location>
        <begin position="203"/>
        <end position="219"/>
    </location>
</feature>
<dbReference type="Gene3D" id="4.10.1000.30">
    <property type="match status" value="1"/>
</dbReference>
<keyword evidence="7" id="KW-0539">Nucleus</keyword>
<evidence type="ECO:0000256" key="1">
    <source>
        <dbReference type="ARBA" id="ARBA00004123"/>
    </source>
</evidence>
<organism evidence="11 12">
    <name type="scientific">Babesia gibsoni</name>
    <dbReference type="NCBI Taxonomy" id="33632"/>
    <lineage>
        <taxon>Eukaryota</taxon>
        <taxon>Sar</taxon>
        <taxon>Alveolata</taxon>
        <taxon>Apicomplexa</taxon>
        <taxon>Aconoidasida</taxon>
        <taxon>Piroplasmida</taxon>
        <taxon>Babesiidae</taxon>
        <taxon>Babesia</taxon>
    </lineage>
</organism>
<feature type="region of interest" description="Disordered" evidence="9">
    <location>
        <begin position="254"/>
        <end position="306"/>
    </location>
</feature>
<dbReference type="PANTHER" id="PTHR14738:SF29">
    <property type="entry name" value="ZINC FINGER CCCH DOMAIN-CONTAINING PROTEIN 14"/>
    <property type="match status" value="1"/>
</dbReference>
<dbReference type="AlphaFoldDB" id="A0AAD8PDU9"/>
<dbReference type="PROSITE" id="PS50103">
    <property type="entry name" value="ZF_C3H1"/>
    <property type="match status" value="2"/>
</dbReference>
<sequence length="375" mass="40560">MLDASLLHRLPLDWQQKIHSEFQSKLGLCIENPEEARKAADFTWQLLLGGIQSRDWLCQQFEPLLKQYAGDFADWLLEFIGQAIKHFQSLDSLFVSSAPNASASDTGIQSATPISQNNIQATSVNVAATQQATANAVENPFSAPSQIGVQVQGGGGTTFGGFGSGGFGNTNQGGHGSFFGADARGAGFGPQDQGEPRRGGFGSTNMSQRGGNNALSMQGTVDPLDQSLDALIMKQKMQRMQGLSDAPLGVMTRSTKFKPQNRNDESNGEQSFGDASSPPPYQQNSPTMQPHSPFGKSAHPGRPNPQKVIKVSKLCANFPNCEYGDSCRYIHPSNTMCKHWPKCAFGPKCAYKHPHVPCRFNKSCTNPTCNYEHTA</sequence>
<evidence type="ECO:0000256" key="2">
    <source>
        <dbReference type="ARBA" id="ARBA00008423"/>
    </source>
</evidence>
<keyword evidence="5 8" id="KW-0863">Zinc-finger</keyword>
<feature type="domain" description="C3H1-type" evidence="10">
    <location>
        <begin position="309"/>
        <end position="334"/>
    </location>
</feature>
<name>A0AAD8PDU9_BABGI</name>
<dbReference type="InterPro" id="IPR040366">
    <property type="entry name" value="Nab2/ZC3H14"/>
</dbReference>
<feature type="zinc finger region" description="C3H1-type" evidence="8">
    <location>
        <begin position="336"/>
        <end position="356"/>
    </location>
</feature>